<sequence length="324" mass="33083">MAILTPRLRRASLATAALAAAGILIAGCTAASGADKSSDEGASAAPVDILGTDIAVDEDARALLPADVAEAGAVKVATDAPYAPFEMFVEEGSEELTGVDVLLGQAIGAKLGIDFDFAQQGFDGIIPALQAGNFDVAMSAMTSSVERMDVLTFVDYSASGTGILTRAGNPDKIETYLDLCGKDVAVQTATSQVDLVNEVWQADCKAEGLEPVNLSEFPSDSDAQLAITAGKAVASLLTKPSAGYVAKTTNDGKTFMVVEDSTAPNGYDATLNGIGVLKDDQELAEAIQAALQSLMDDGTYTAILGEFGVEGIGIDAATINGANS</sequence>
<keyword evidence="1 2" id="KW-0732">Signal</keyword>
<dbReference type="Gene3D" id="3.40.190.10">
    <property type="entry name" value="Periplasmic binding protein-like II"/>
    <property type="match status" value="2"/>
</dbReference>
<keyword evidence="5" id="KW-1185">Reference proteome</keyword>
<feature type="signal peptide" evidence="2">
    <location>
        <begin position="1"/>
        <end position="26"/>
    </location>
</feature>
<organism evidence="4 5">
    <name type="scientific">Microbacterium trichothecenolyticum</name>
    <name type="common">Aureobacterium trichothecenolyticum</name>
    <dbReference type="NCBI Taxonomy" id="69370"/>
    <lineage>
        <taxon>Bacteria</taxon>
        <taxon>Bacillati</taxon>
        <taxon>Actinomycetota</taxon>
        <taxon>Actinomycetes</taxon>
        <taxon>Micrococcales</taxon>
        <taxon>Microbacteriaceae</taxon>
        <taxon>Microbacterium</taxon>
    </lineage>
</organism>
<dbReference type="PROSITE" id="PS51257">
    <property type="entry name" value="PROKAR_LIPOPROTEIN"/>
    <property type="match status" value="1"/>
</dbReference>
<evidence type="ECO:0000313" key="4">
    <source>
        <dbReference type="EMBL" id="KJL45455.1"/>
    </source>
</evidence>
<feature type="chain" id="PRO_5038763030" evidence="2">
    <location>
        <begin position="27"/>
        <end position="324"/>
    </location>
</feature>
<name>A0A0M2HKP6_MICTR</name>
<dbReference type="CDD" id="cd01004">
    <property type="entry name" value="PBP2_MidA_like"/>
    <property type="match status" value="1"/>
</dbReference>
<evidence type="ECO:0000313" key="5">
    <source>
        <dbReference type="Proteomes" id="UP000034098"/>
    </source>
</evidence>
<dbReference type="Proteomes" id="UP000034098">
    <property type="component" value="Unassembled WGS sequence"/>
</dbReference>
<proteinExistence type="predicted"/>
<dbReference type="InterPro" id="IPR001638">
    <property type="entry name" value="Solute-binding_3/MltF_N"/>
</dbReference>
<comment type="caution">
    <text evidence="4">The sequence shown here is derived from an EMBL/GenBank/DDBJ whole genome shotgun (WGS) entry which is preliminary data.</text>
</comment>
<dbReference type="SUPFAM" id="SSF53850">
    <property type="entry name" value="Periplasmic binding protein-like II"/>
    <property type="match status" value="1"/>
</dbReference>
<dbReference type="AlphaFoldDB" id="A0A0M2HKP6"/>
<dbReference type="RefSeq" id="WP_084695387.1">
    <property type="nucleotide sequence ID" value="NZ_JYJA01000017.1"/>
</dbReference>
<accession>A0A0M2HKP6</accession>
<dbReference type="OrthoDB" id="4633994at2"/>
<reference evidence="4 5" key="1">
    <citation type="submission" date="2015-02" db="EMBL/GenBank/DDBJ databases">
        <title>Draft genome sequences of ten Microbacterium spp. with emphasis on heavy metal contaminated environments.</title>
        <authorList>
            <person name="Corretto E."/>
        </authorList>
    </citation>
    <scope>NUCLEOTIDE SEQUENCE [LARGE SCALE GENOMIC DNA]</scope>
    <source>
        <strain evidence="4 5">DSM 8608</strain>
    </source>
</reference>
<dbReference type="EMBL" id="JYJA01000017">
    <property type="protein sequence ID" value="KJL45455.1"/>
    <property type="molecule type" value="Genomic_DNA"/>
</dbReference>
<evidence type="ECO:0000256" key="1">
    <source>
        <dbReference type="ARBA" id="ARBA00022729"/>
    </source>
</evidence>
<dbReference type="PATRIC" id="fig|69370.6.peg.237"/>
<dbReference type="Pfam" id="PF00497">
    <property type="entry name" value="SBP_bac_3"/>
    <property type="match status" value="1"/>
</dbReference>
<feature type="domain" description="Solute-binding protein family 3/N-terminal" evidence="3">
    <location>
        <begin position="73"/>
        <end position="310"/>
    </location>
</feature>
<evidence type="ECO:0000256" key="2">
    <source>
        <dbReference type="SAM" id="SignalP"/>
    </source>
</evidence>
<dbReference type="PANTHER" id="PTHR35936">
    <property type="entry name" value="MEMBRANE-BOUND LYTIC MUREIN TRANSGLYCOSYLASE F"/>
    <property type="match status" value="1"/>
</dbReference>
<dbReference type="SMART" id="SM00062">
    <property type="entry name" value="PBPb"/>
    <property type="match status" value="1"/>
</dbReference>
<protein>
    <submittedName>
        <fullName evidence="4">Glutamine-binding periplasmic protein</fullName>
    </submittedName>
</protein>
<dbReference type="PANTHER" id="PTHR35936:SF17">
    <property type="entry name" value="ARGININE-BINDING EXTRACELLULAR PROTEIN ARTP"/>
    <property type="match status" value="1"/>
</dbReference>
<evidence type="ECO:0000259" key="3">
    <source>
        <dbReference type="SMART" id="SM00062"/>
    </source>
</evidence>
<gene>
    <name evidence="4" type="primary">glnH_1</name>
    <name evidence="4" type="ORF">RS82_00226</name>
</gene>